<keyword evidence="2" id="KW-0472">Membrane</keyword>
<dbReference type="AlphaFoldDB" id="A0AAN8PKA3"/>
<evidence type="ECO:0000256" key="1">
    <source>
        <dbReference type="SAM" id="Coils"/>
    </source>
</evidence>
<dbReference type="EMBL" id="JAZGQO010000010">
    <property type="protein sequence ID" value="KAK6176968.1"/>
    <property type="molecule type" value="Genomic_DNA"/>
</dbReference>
<feature type="transmembrane region" description="Helical" evidence="2">
    <location>
        <begin position="221"/>
        <end position="243"/>
    </location>
</feature>
<name>A0AAN8PKA3_PATCE</name>
<reference evidence="3 4" key="1">
    <citation type="submission" date="2024-01" db="EMBL/GenBank/DDBJ databases">
        <title>The genome of the rayed Mediterranean limpet Patella caerulea (Linnaeus, 1758).</title>
        <authorList>
            <person name="Anh-Thu Weber A."/>
            <person name="Halstead-Nussloch G."/>
        </authorList>
    </citation>
    <scope>NUCLEOTIDE SEQUENCE [LARGE SCALE GENOMIC DNA]</scope>
    <source>
        <strain evidence="3">AATW-2023a</strain>
        <tissue evidence="3">Whole specimen</tissue>
    </source>
</reference>
<keyword evidence="2" id="KW-1133">Transmembrane helix</keyword>
<proteinExistence type="predicted"/>
<keyword evidence="1" id="KW-0175">Coiled coil</keyword>
<keyword evidence="4" id="KW-1185">Reference proteome</keyword>
<organism evidence="3 4">
    <name type="scientific">Patella caerulea</name>
    <name type="common">Rayed Mediterranean limpet</name>
    <dbReference type="NCBI Taxonomy" id="87958"/>
    <lineage>
        <taxon>Eukaryota</taxon>
        <taxon>Metazoa</taxon>
        <taxon>Spiralia</taxon>
        <taxon>Lophotrochozoa</taxon>
        <taxon>Mollusca</taxon>
        <taxon>Gastropoda</taxon>
        <taxon>Patellogastropoda</taxon>
        <taxon>Patelloidea</taxon>
        <taxon>Patellidae</taxon>
        <taxon>Patella</taxon>
    </lineage>
</organism>
<protein>
    <submittedName>
        <fullName evidence="3">Uncharacterized protein</fullName>
    </submittedName>
</protein>
<evidence type="ECO:0000313" key="3">
    <source>
        <dbReference type="EMBL" id="KAK6176968.1"/>
    </source>
</evidence>
<accession>A0AAN8PKA3</accession>
<sequence>MGAAHSKRQKYKRKKEEVDDSLYRDLERLRSLSKTRLNRLSADIENMNTADYLPHEYKMCDSVEESSVPTVTDNPTIQHNINLKYPHSVRHISLDDHPVLTKLQNKQNARLESMEQRMDRIRTNAMQAAERRKFAHMFKAKNDVDRTNELLKEATDALEEMKRQQKQNKTLTEHGDQGEIIPVKILQKDYHHGDQGKKKHVNVYQDDQTLLIGGLRLNDPITWLLLPLMLPIVLIVYLMRGIMTHHPNRKKQSSPAR</sequence>
<comment type="caution">
    <text evidence="3">The sequence shown here is derived from an EMBL/GenBank/DDBJ whole genome shotgun (WGS) entry which is preliminary data.</text>
</comment>
<keyword evidence="2" id="KW-0812">Transmembrane</keyword>
<dbReference type="Proteomes" id="UP001347796">
    <property type="component" value="Unassembled WGS sequence"/>
</dbReference>
<evidence type="ECO:0000256" key="2">
    <source>
        <dbReference type="SAM" id="Phobius"/>
    </source>
</evidence>
<feature type="coiled-coil region" evidence="1">
    <location>
        <begin position="104"/>
        <end position="174"/>
    </location>
</feature>
<gene>
    <name evidence="3" type="ORF">SNE40_015166</name>
</gene>
<evidence type="ECO:0000313" key="4">
    <source>
        <dbReference type="Proteomes" id="UP001347796"/>
    </source>
</evidence>